<evidence type="ECO:0000256" key="6">
    <source>
        <dbReference type="ARBA" id="ARBA00023136"/>
    </source>
</evidence>
<dbReference type="SMART" id="SM00434">
    <property type="entry name" value="TOP4c"/>
    <property type="match status" value="1"/>
</dbReference>
<comment type="caution">
    <text evidence="10">The sequence shown here is derived from an EMBL/GenBank/DDBJ whole genome shotgun (WGS) entry which is preliminary data.</text>
</comment>
<dbReference type="InterPro" id="IPR005742">
    <property type="entry name" value="TopoIV_A_Gneg"/>
</dbReference>
<evidence type="ECO:0000256" key="1">
    <source>
        <dbReference type="ARBA" id="ARBA00000185"/>
    </source>
</evidence>
<keyword evidence="5 8" id="KW-0238">DNA-binding</keyword>
<evidence type="ECO:0000313" key="11">
    <source>
        <dbReference type="Proteomes" id="UP000231203"/>
    </source>
</evidence>
<feature type="active site" description="O-(5'-phospho-DNA)-tyrosine intermediate" evidence="8">
    <location>
        <position position="127"/>
    </location>
</feature>
<dbReference type="InterPro" id="IPR050220">
    <property type="entry name" value="Type_II_DNA_Topoisomerases"/>
</dbReference>
<dbReference type="AlphaFoldDB" id="A0A2G6MT48"/>
<dbReference type="PANTHER" id="PTHR43493">
    <property type="entry name" value="DNA GYRASE/TOPOISOMERASE SUBUNIT A"/>
    <property type="match status" value="1"/>
</dbReference>
<dbReference type="NCBIfam" id="TIGR01062">
    <property type="entry name" value="parC_Gneg"/>
    <property type="match status" value="1"/>
</dbReference>
<evidence type="ECO:0000256" key="3">
    <source>
        <dbReference type="ARBA" id="ARBA00022475"/>
    </source>
</evidence>
<evidence type="ECO:0000256" key="7">
    <source>
        <dbReference type="ARBA" id="ARBA00023235"/>
    </source>
</evidence>
<organism evidence="10 11">
    <name type="scientific">Desulfobacter postgatei</name>
    <dbReference type="NCBI Taxonomy" id="2293"/>
    <lineage>
        <taxon>Bacteria</taxon>
        <taxon>Pseudomonadati</taxon>
        <taxon>Thermodesulfobacteriota</taxon>
        <taxon>Desulfobacteria</taxon>
        <taxon>Desulfobacterales</taxon>
        <taxon>Desulfobacteraceae</taxon>
        <taxon>Desulfobacter</taxon>
    </lineage>
</organism>
<dbReference type="InterPro" id="IPR006691">
    <property type="entry name" value="GyrA/parC_rep"/>
</dbReference>
<dbReference type="GO" id="GO:0003918">
    <property type="term" value="F:DNA topoisomerase type II (double strand cut, ATP-hydrolyzing) activity"/>
    <property type="evidence" value="ECO:0007669"/>
    <property type="project" value="UniProtKB-EC"/>
</dbReference>
<dbReference type="InterPro" id="IPR035516">
    <property type="entry name" value="Gyrase/topoIV_suA_C"/>
</dbReference>
<dbReference type="GO" id="GO:0007059">
    <property type="term" value="P:chromosome segregation"/>
    <property type="evidence" value="ECO:0007669"/>
    <property type="project" value="TreeGrafter"/>
</dbReference>
<gene>
    <name evidence="10" type="primary">parC</name>
    <name evidence="10" type="ORF">CSA25_01760</name>
</gene>
<dbReference type="InterPro" id="IPR013758">
    <property type="entry name" value="Topo_IIA_A/C_ab"/>
</dbReference>
<dbReference type="Gene3D" id="1.10.268.10">
    <property type="entry name" value="Topoisomerase, domain 3"/>
    <property type="match status" value="1"/>
</dbReference>
<dbReference type="SUPFAM" id="SSF56719">
    <property type="entry name" value="Type II DNA topoisomerase"/>
    <property type="match status" value="1"/>
</dbReference>
<evidence type="ECO:0000256" key="4">
    <source>
        <dbReference type="ARBA" id="ARBA00023029"/>
    </source>
</evidence>
<proteinExistence type="inferred from homology"/>
<evidence type="ECO:0000313" key="10">
    <source>
        <dbReference type="EMBL" id="PIE63136.1"/>
    </source>
</evidence>
<dbReference type="GO" id="GO:0006265">
    <property type="term" value="P:DNA topological change"/>
    <property type="evidence" value="ECO:0007669"/>
    <property type="project" value="UniProtKB-UniRule"/>
</dbReference>
<dbReference type="GO" id="GO:0005737">
    <property type="term" value="C:cytoplasm"/>
    <property type="evidence" value="ECO:0007669"/>
    <property type="project" value="TreeGrafter"/>
</dbReference>
<sequence length="760" mass="85200">MPQTPSSSVEEFEHLPFKEFAQNAYLNYSMYVILDRALPHIGDGLKPVQRRIVYSMSQLGLSSTAKFKKSARTVGDVLGKFHPHGDTACYEAMVLMAQPFSLRYPLVDGQGNWGDPNDPKSFAAMRYTESRLSRYAEILLDELEQGTVAWVPNFDGTLEEPSLMPARLPNILLNGTTGIAVGMATSIPPHNLREVAKALIFLIENEDAGTQDLCNFIKGPDFPTQAEIITPAKEINDIYEKGKGRLKMRAQYVIEDGELVFIALPYHASAEKIYEQIAAQISAKKLPMVSDLRDESDHQNPTRLVVIPRSNRVDLDALADHLFATTDLEKSFSINMNMIGLNGRPGVKNLKTILTEWLGFRKATIEKKFQFRLEKIVRRLHILEGFQTVYLNLDQVIEIIRRADDPANELMAAFDLSDTQVKAVLEIRLRQLARMEEIRITEEMAALSREKTYLDNLLNSPDAFKAFMVKEIEEDAKQFGDKRRSPIKTRKGAQAFSVTDVIEVEPVTIILSANGWIRTAKGHDIDPANVKFKTGDHLLCHLRTRSDKPIVLMDTSGRAYTLFSHALPSARGNGEPVTGHLTLAPDTTIYTMIAAEAQDLFLNCADNGYGYIIKFSDFLTGFKNGKAVITLSPKDLPMTPVPIPEVKCDNVVAITTSGRMLIFPVSQLPRLKKGKGNKIIHIPPSEKSQNFSEKLKFLKILPFKSNLVIYSGKHFLRLTPGNQQNYTSTRGRRGKLLPRGYRKVNDLEIIPIQPATDDTD</sequence>
<dbReference type="EC" id="5.6.2.2" evidence="2"/>
<dbReference type="Gene3D" id="3.90.199.10">
    <property type="entry name" value="Topoisomerase II, domain 5"/>
    <property type="match status" value="1"/>
</dbReference>
<dbReference type="Gene3D" id="2.120.10.90">
    <property type="entry name" value="DNA gyrase/topoisomerase IV, subunit A, C-terminal"/>
    <property type="match status" value="1"/>
</dbReference>
<evidence type="ECO:0000259" key="9">
    <source>
        <dbReference type="PROSITE" id="PS52040"/>
    </source>
</evidence>
<dbReference type="HAMAP" id="MF_00936">
    <property type="entry name" value="ParC_type1"/>
    <property type="match status" value="1"/>
</dbReference>
<accession>A0A2G6MT48</accession>
<keyword evidence="7 8" id="KW-0413">Isomerase</keyword>
<dbReference type="Pfam" id="PF03989">
    <property type="entry name" value="DNA_gyraseA_C"/>
    <property type="match status" value="1"/>
</dbReference>
<feature type="domain" description="Topo IIA-type catalytic" evidence="9">
    <location>
        <begin position="38"/>
        <end position="501"/>
    </location>
</feature>
<keyword evidence="4 8" id="KW-0799">Topoisomerase</keyword>
<dbReference type="InterPro" id="IPR002205">
    <property type="entry name" value="Topo_IIA_dom_A"/>
</dbReference>
<evidence type="ECO:0000256" key="5">
    <source>
        <dbReference type="ARBA" id="ARBA00023125"/>
    </source>
</evidence>
<keyword evidence="6" id="KW-0472">Membrane</keyword>
<dbReference type="Proteomes" id="UP000231203">
    <property type="component" value="Unassembled WGS sequence"/>
</dbReference>
<dbReference type="EMBL" id="PDTI01000015">
    <property type="protein sequence ID" value="PIE63136.1"/>
    <property type="molecule type" value="Genomic_DNA"/>
</dbReference>
<dbReference type="GO" id="GO:0009330">
    <property type="term" value="C:DNA topoisomerase type II (double strand cut, ATP-hydrolyzing) complex"/>
    <property type="evidence" value="ECO:0007669"/>
    <property type="project" value="TreeGrafter"/>
</dbReference>
<dbReference type="PROSITE" id="PS52040">
    <property type="entry name" value="TOPO_IIA"/>
    <property type="match status" value="1"/>
</dbReference>
<dbReference type="PANTHER" id="PTHR43493:SF1">
    <property type="entry name" value="DNA TOPOISOMERASE 4 SUBUNIT A"/>
    <property type="match status" value="1"/>
</dbReference>
<dbReference type="InterPro" id="IPR013757">
    <property type="entry name" value="Topo_IIA_A_a_sf"/>
</dbReference>
<dbReference type="Pfam" id="PF00521">
    <property type="entry name" value="DNA_topoisoIV"/>
    <property type="match status" value="1"/>
</dbReference>
<evidence type="ECO:0000256" key="8">
    <source>
        <dbReference type="PROSITE-ProRule" id="PRU01384"/>
    </source>
</evidence>
<protein>
    <recommendedName>
        <fullName evidence="2">DNA topoisomerase (ATP-hydrolyzing)</fullName>
        <ecNumber evidence="2">5.6.2.2</ecNumber>
    </recommendedName>
</protein>
<dbReference type="GO" id="GO:0005694">
    <property type="term" value="C:chromosome"/>
    <property type="evidence" value="ECO:0007669"/>
    <property type="project" value="InterPro"/>
</dbReference>
<dbReference type="CDD" id="cd00187">
    <property type="entry name" value="TOP4c"/>
    <property type="match status" value="1"/>
</dbReference>
<reference evidence="10 11" key="1">
    <citation type="submission" date="2017-10" db="EMBL/GenBank/DDBJ databases">
        <title>Novel microbial diversity and functional potential in the marine mammal oral microbiome.</title>
        <authorList>
            <person name="Dudek N.K."/>
            <person name="Sun C.L."/>
            <person name="Burstein D."/>
            <person name="Kantor R.S."/>
            <person name="Aliaga Goltsman D.S."/>
            <person name="Bik E.M."/>
            <person name="Thomas B.C."/>
            <person name="Banfield J.F."/>
            <person name="Relman D.A."/>
        </authorList>
    </citation>
    <scope>NUCLEOTIDE SEQUENCE [LARGE SCALE GENOMIC DNA]</scope>
    <source>
        <strain evidence="10">DOLJORAL78_47_202</strain>
    </source>
</reference>
<keyword evidence="3" id="KW-1003">Cell membrane</keyword>
<name>A0A2G6MT48_9BACT</name>
<dbReference type="GO" id="GO:0003677">
    <property type="term" value="F:DNA binding"/>
    <property type="evidence" value="ECO:0007669"/>
    <property type="project" value="UniProtKB-UniRule"/>
</dbReference>
<dbReference type="GO" id="GO:0005524">
    <property type="term" value="F:ATP binding"/>
    <property type="evidence" value="ECO:0007669"/>
    <property type="project" value="InterPro"/>
</dbReference>
<evidence type="ECO:0000256" key="2">
    <source>
        <dbReference type="ARBA" id="ARBA00012895"/>
    </source>
</evidence>
<dbReference type="SUPFAM" id="SSF101904">
    <property type="entry name" value="GyrA/ParC C-terminal domain-like"/>
    <property type="match status" value="1"/>
</dbReference>
<dbReference type="NCBIfam" id="NF004044">
    <property type="entry name" value="PRK05561.1"/>
    <property type="match status" value="1"/>
</dbReference>
<dbReference type="Gene3D" id="3.30.1360.40">
    <property type="match status" value="1"/>
</dbReference>
<comment type="catalytic activity">
    <reaction evidence="1 8">
        <text>ATP-dependent breakage, passage and rejoining of double-stranded DNA.</text>
        <dbReference type="EC" id="5.6.2.2"/>
    </reaction>
</comment>
<dbReference type="InterPro" id="IPR013760">
    <property type="entry name" value="Topo_IIA-like_dom_sf"/>
</dbReference>